<feature type="region of interest" description="Disordered" evidence="1">
    <location>
        <begin position="1"/>
        <end position="80"/>
    </location>
</feature>
<evidence type="ECO:0000313" key="2">
    <source>
        <dbReference type="EMBL" id="GGG67186.1"/>
    </source>
</evidence>
<evidence type="ECO:0000313" key="3">
    <source>
        <dbReference type="Proteomes" id="UP000638848"/>
    </source>
</evidence>
<protein>
    <submittedName>
        <fullName evidence="2">Uncharacterized protein</fullName>
    </submittedName>
</protein>
<name>A0A917LYH8_9MICC</name>
<accession>A0A917LYH8</accession>
<gene>
    <name evidence="2" type="ORF">GCM10011374_34250</name>
</gene>
<dbReference type="Proteomes" id="UP000638848">
    <property type="component" value="Unassembled WGS sequence"/>
</dbReference>
<reference evidence="2" key="2">
    <citation type="submission" date="2020-09" db="EMBL/GenBank/DDBJ databases">
        <authorList>
            <person name="Sun Q."/>
            <person name="Zhou Y."/>
        </authorList>
    </citation>
    <scope>NUCLEOTIDE SEQUENCE</scope>
    <source>
        <strain evidence="2">CGMCC 1.12187</strain>
    </source>
</reference>
<evidence type="ECO:0000256" key="1">
    <source>
        <dbReference type="SAM" id="MobiDB-lite"/>
    </source>
</evidence>
<feature type="compositionally biased region" description="Basic and acidic residues" evidence="1">
    <location>
        <begin position="1"/>
        <end position="12"/>
    </location>
</feature>
<proteinExistence type="predicted"/>
<feature type="region of interest" description="Disordered" evidence="1">
    <location>
        <begin position="201"/>
        <end position="221"/>
    </location>
</feature>
<keyword evidence="3" id="KW-1185">Reference proteome</keyword>
<comment type="caution">
    <text evidence="2">The sequence shown here is derived from an EMBL/GenBank/DDBJ whole genome shotgun (WGS) entry which is preliminary data.</text>
</comment>
<reference evidence="2" key="1">
    <citation type="journal article" date="2014" name="Int. J. Syst. Evol. Microbiol.">
        <title>Complete genome sequence of Corynebacterium casei LMG S-19264T (=DSM 44701T), isolated from a smear-ripened cheese.</title>
        <authorList>
            <consortium name="US DOE Joint Genome Institute (JGI-PGF)"/>
            <person name="Walter F."/>
            <person name="Albersmeier A."/>
            <person name="Kalinowski J."/>
            <person name="Ruckert C."/>
        </authorList>
    </citation>
    <scope>NUCLEOTIDE SEQUENCE</scope>
    <source>
        <strain evidence="2">CGMCC 1.12187</strain>
    </source>
</reference>
<dbReference type="AlphaFoldDB" id="A0A917LYH8"/>
<organism evidence="2 3">
    <name type="scientific">Kocuria dechangensis</name>
    <dbReference type="NCBI Taxonomy" id="1176249"/>
    <lineage>
        <taxon>Bacteria</taxon>
        <taxon>Bacillati</taxon>
        <taxon>Actinomycetota</taxon>
        <taxon>Actinomycetes</taxon>
        <taxon>Micrococcales</taxon>
        <taxon>Micrococcaceae</taxon>
        <taxon>Kocuria</taxon>
    </lineage>
</organism>
<sequence>MPARRSLKDRNKAAITRPVEVPTVEPVDEPTVEVPQQSTAAPVAEVPTAGERGAPQSVTPTAVEEPAGITEPGGVARRPQALPAGTARLGLYLRQATLEGAKSAYVADLDALADPPTSFARWIAAALDAHAGRTPADRAKLAQAHPDPEEGKRGVNRAFILPVDTIATMEETTGIDRRAGRMQSVSQLAAEALRIAIEEARQRNGGSLPVAPRRLPNKPTR</sequence>
<dbReference type="EMBL" id="BMEQ01000026">
    <property type="protein sequence ID" value="GGG67186.1"/>
    <property type="molecule type" value="Genomic_DNA"/>
</dbReference>